<feature type="compositionally biased region" description="Basic residues" evidence="1">
    <location>
        <begin position="45"/>
        <end position="56"/>
    </location>
</feature>
<reference evidence="2" key="1">
    <citation type="submission" date="2020-02" db="EMBL/GenBank/DDBJ databases">
        <authorList>
            <person name="Meier V. D."/>
        </authorList>
    </citation>
    <scope>NUCLEOTIDE SEQUENCE</scope>
    <source>
        <strain evidence="2">AVDCRST_MAG76</strain>
    </source>
</reference>
<dbReference type="AlphaFoldDB" id="A0A6J4HHA9"/>
<feature type="compositionally biased region" description="Basic residues" evidence="1">
    <location>
        <begin position="70"/>
        <end position="85"/>
    </location>
</feature>
<gene>
    <name evidence="2" type="ORF">AVDCRST_MAG76-770</name>
</gene>
<proteinExistence type="predicted"/>
<feature type="non-terminal residue" evidence="2">
    <location>
        <position position="152"/>
    </location>
</feature>
<name>A0A6J4HHA9_9ACTN</name>
<evidence type="ECO:0000313" key="2">
    <source>
        <dbReference type="EMBL" id="CAA9222324.1"/>
    </source>
</evidence>
<protein>
    <submittedName>
        <fullName evidence="2">Uncharacterized protein</fullName>
    </submittedName>
</protein>
<feature type="compositionally biased region" description="Basic residues" evidence="1">
    <location>
        <begin position="135"/>
        <end position="144"/>
    </location>
</feature>
<feature type="compositionally biased region" description="Basic residues" evidence="1">
    <location>
        <begin position="95"/>
        <end position="104"/>
    </location>
</feature>
<feature type="region of interest" description="Disordered" evidence="1">
    <location>
        <begin position="1"/>
        <end position="152"/>
    </location>
</feature>
<organism evidence="2">
    <name type="scientific">uncultured Acidimicrobiales bacterium</name>
    <dbReference type="NCBI Taxonomy" id="310071"/>
    <lineage>
        <taxon>Bacteria</taxon>
        <taxon>Bacillati</taxon>
        <taxon>Actinomycetota</taxon>
        <taxon>Acidimicrobiia</taxon>
        <taxon>Acidimicrobiales</taxon>
        <taxon>environmental samples</taxon>
    </lineage>
</organism>
<feature type="compositionally biased region" description="Pro residues" evidence="1">
    <location>
        <begin position="1"/>
        <end position="10"/>
    </location>
</feature>
<accession>A0A6J4HHA9</accession>
<sequence length="152" mass="16900">ASAGPDPPSPEPRRSQRDPQRRRARQPVVPARLPAPSAVPALHRLPQRAGRHRRRPGAVGDQPGGGRSGVRGRCHPRAARQRRGRPPPAGDRPGRSRRHPRRPLGRGLRGGRLWRRPRLPPPQPAGRVGEDPRPQLRRVQRPKPRVAQGARL</sequence>
<dbReference type="EMBL" id="CADCSZ010000044">
    <property type="protein sequence ID" value="CAA9222324.1"/>
    <property type="molecule type" value="Genomic_DNA"/>
</dbReference>
<feature type="non-terminal residue" evidence="2">
    <location>
        <position position="1"/>
    </location>
</feature>
<evidence type="ECO:0000256" key="1">
    <source>
        <dbReference type="SAM" id="MobiDB-lite"/>
    </source>
</evidence>
<feature type="compositionally biased region" description="Low complexity" evidence="1">
    <location>
        <begin position="26"/>
        <end position="36"/>
    </location>
</feature>
<feature type="compositionally biased region" description="Basic and acidic residues" evidence="1">
    <location>
        <begin position="11"/>
        <end position="21"/>
    </location>
</feature>